<proteinExistence type="predicted"/>
<protein>
    <submittedName>
        <fullName evidence="1">Acyl-CoA dehydrogenase</fullName>
    </submittedName>
</protein>
<dbReference type="EMBL" id="SRYA01000016">
    <property type="protein sequence ID" value="TGY96434.1"/>
    <property type="molecule type" value="Genomic_DNA"/>
</dbReference>
<organism evidence="1 2">
    <name type="scientific">Petralouisia muris</name>
    <dbReference type="NCBI Taxonomy" id="3032872"/>
    <lineage>
        <taxon>Bacteria</taxon>
        <taxon>Bacillati</taxon>
        <taxon>Bacillota</taxon>
        <taxon>Clostridia</taxon>
        <taxon>Lachnospirales</taxon>
        <taxon>Lachnospiraceae</taxon>
        <taxon>Petralouisia</taxon>
    </lineage>
</organism>
<comment type="caution">
    <text evidence="1">The sequence shown here is derived from an EMBL/GenBank/DDBJ whole genome shotgun (WGS) entry which is preliminary data.</text>
</comment>
<evidence type="ECO:0000313" key="2">
    <source>
        <dbReference type="Proteomes" id="UP000304953"/>
    </source>
</evidence>
<evidence type="ECO:0000313" key="1">
    <source>
        <dbReference type="EMBL" id="TGY96434.1"/>
    </source>
</evidence>
<accession>A0AC61RXC2</accession>
<dbReference type="Proteomes" id="UP000304953">
    <property type="component" value="Unassembled WGS sequence"/>
</dbReference>
<keyword evidence="2" id="KW-1185">Reference proteome</keyword>
<sequence length="381" mass="41520">MSEYLLTKQQLMVKELTHKIAEEQIKPIAAEIDEKEIFPRESIDVLARAGILGCPYPEELGGSGMDFLSFVLAIEEIAKVCGSTASIVCTHAGVSMYCIELFGTKEQKERYMPLMAQGHLMGFALTEANAGSDSSGMLTTAVKDGSNYIINGAKMFISSAPANDFNIVVAVTGKNAKGRPEFTAFIIDKDTPGFSVGKPVNKLGIRGSLTAELIFEDCVVSETQVLGTIGKGMKVALASLDAGRICMGTQALGIAQGAIDETIQYVNERVQFRKRISQFQNTQFTLADLQTKVDAGRMLLWRAAKLKDMGKPFGTEAAMGKLYNSDLAMETTVKCLQFFGGYGYTKEYPIERMLRDAKITQIYEGTNEIQKMVIGRAVGLN</sequence>
<gene>
    <name evidence="1" type="ORF">E5329_09535</name>
</gene>
<reference evidence="1" key="1">
    <citation type="submission" date="2019-04" db="EMBL/GenBank/DDBJ databases">
        <title>Microbes associate with the intestines of laboratory mice.</title>
        <authorList>
            <person name="Navarre W."/>
            <person name="Wong E."/>
            <person name="Huang K."/>
            <person name="Tropini C."/>
            <person name="Ng K."/>
            <person name="Yu B."/>
        </authorList>
    </citation>
    <scope>NUCLEOTIDE SEQUENCE</scope>
    <source>
        <strain evidence="1">NM01_1-7b</strain>
    </source>
</reference>
<name>A0AC61RXC2_9FIRM</name>